<dbReference type="Pfam" id="PF01807">
    <property type="entry name" value="Zn_ribbon_DnaG"/>
    <property type="match status" value="1"/>
</dbReference>
<evidence type="ECO:0000256" key="4">
    <source>
        <dbReference type="ARBA" id="ARBA00022695"/>
    </source>
</evidence>
<dbReference type="NCBIfam" id="TIGR01391">
    <property type="entry name" value="dnaG"/>
    <property type="match status" value="1"/>
</dbReference>
<dbReference type="PROSITE" id="PS50880">
    <property type="entry name" value="TOPRIM"/>
    <property type="match status" value="1"/>
</dbReference>
<evidence type="ECO:0000256" key="6">
    <source>
        <dbReference type="ARBA" id="ARBA00022723"/>
    </source>
</evidence>
<dbReference type="InterPro" id="IPR013264">
    <property type="entry name" value="DNAG_N"/>
</dbReference>
<evidence type="ECO:0000256" key="10">
    <source>
        <dbReference type="ARBA" id="ARBA00023125"/>
    </source>
</evidence>
<evidence type="ECO:0000259" key="16">
    <source>
        <dbReference type="PROSITE" id="PS50880"/>
    </source>
</evidence>
<comment type="cofactor">
    <cofactor evidence="12 13 14">
        <name>Zn(2+)</name>
        <dbReference type="ChEBI" id="CHEBI:29105"/>
    </cofactor>
    <text evidence="12 13 14">Binds 1 zinc ion per monomer.</text>
</comment>
<organism evidence="17 18">
    <name type="scientific">Fulvimarina manganoxydans</name>
    <dbReference type="NCBI Taxonomy" id="937218"/>
    <lineage>
        <taxon>Bacteria</taxon>
        <taxon>Pseudomonadati</taxon>
        <taxon>Pseudomonadota</taxon>
        <taxon>Alphaproteobacteria</taxon>
        <taxon>Hyphomicrobiales</taxon>
        <taxon>Aurantimonadaceae</taxon>
        <taxon>Fulvimarina</taxon>
    </lineage>
</organism>
<dbReference type="Gene3D" id="3.40.1360.10">
    <property type="match status" value="1"/>
</dbReference>
<dbReference type="GO" id="GO:1990077">
    <property type="term" value="C:primosome complex"/>
    <property type="evidence" value="ECO:0007669"/>
    <property type="project" value="UniProtKB-KW"/>
</dbReference>
<dbReference type="InterPro" id="IPR030846">
    <property type="entry name" value="DnaG_bac"/>
</dbReference>
<keyword evidence="9" id="KW-0460">Magnesium</keyword>
<evidence type="ECO:0000256" key="12">
    <source>
        <dbReference type="HAMAP-Rule" id="MF_00974"/>
    </source>
</evidence>
<comment type="similarity">
    <text evidence="12 13">Belongs to the DnaG primase family.</text>
</comment>
<feature type="region of interest" description="Disordered" evidence="15">
    <location>
        <begin position="429"/>
        <end position="463"/>
    </location>
</feature>
<comment type="function">
    <text evidence="12 13">RNA polymerase that catalyzes the synthesis of short RNA molecules used as primers for DNA polymerase during DNA replication.</text>
</comment>
<keyword evidence="3 12" id="KW-0808">Transferase</keyword>
<dbReference type="InterPro" id="IPR050219">
    <property type="entry name" value="DnaG_primase"/>
</dbReference>
<dbReference type="InterPro" id="IPR037068">
    <property type="entry name" value="DNA_primase_core_N_sf"/>
</dbReference>
<dbReference type="Pfam" id="PF10410">
    <property type="entry name" value="DnaB_bind"/>
    <property type="match status" value="1"/>
</dbReference>
<evidence type="ECO:0000256" key="9">
    <source>
        <dbReference type="ARBA" id="ARBA00022842"/>
    </source>
</evidence>
<dbReference type="InterPro" id="IPR006171">
    <property type="entry name" value="TOPRIM_dom"/>
</dbReference>
<dbReference type="GO" id="GO:0003677">
    <property type="term" value="F:DNA binding"/>
    <property type="evidence" value="ECO:0007669"/>
    <property type="project" value="UniProtKB-KW"/>
</dbReference>
<sequence length="650" mass="71853">MRFPPSFLDDIRARVPISDVIARRVSWDRRKTRSAKGDWWACCPFHGEKSPSFHCEDDKGRYHCFGCAASGDHFRFLTELEGMSFPEAVEQVAGMAGVPMPERDPQAEKREEARATILDALAHASAFFRERLQENEGAKARAYLRDRGLTPQTQKRFGIGYAPDSRNRLKEFLAGKGVGKAEIEAAGLVVHGDDVPVSFDRFRDRIMFPILDASERCVAFGGRAMSPEARAKYLNSPETDVFHKGTMLYNLANARRAARNAGTLVVVEGYMDVIALAQAGIEHGVAPLGTALTEGQIELLWRSAGEPILCFDGDQAGLKAAHRAADLALPLLKPGRSLRFALLPKDKDPDDLVRDGGRGAMESVLSSATPLADLVWSRETAGVVFDTPERRADLEHRMTLLMRQIGDESVRRHYLDDLKSRLSAFFGAPVRSSQRGGGRRGEGGQERYGGGQRQNRGAPGARQAISDRLARSSLLRGGAQPQVGASMREIAIVVGFINHPLLIEEAFDYFADLEIDAADLSRLRSSVLDLYAERAPGDRDTILDGLRRAGTVEIFERYEAKARLVRLWPVLPDAAPEDAREALRQALHLQHRFRALGRELAQAERRLGEEPDEAAYEHLRAVKAEIERVETVEALIEGFGVLSGRVSKAM</sequence>
<keyword evidence="4 12" id="KW-0548">Nucleotidyltransferase</keyword>
<dbReference type="InterPro" id="IPR034151">
    <property type="entry name" value="TOPRIM_DnaG_bac"/>
</dbReference>
<dbReference type="Gene3D" id="3.90.980.10">
    <property type="entry name" value="DNA primase, catalytic core, N-terminal domain"/>
    <property type="match status" value="1"/>
</dbReference>
<dbReference type="PANTHER" id="PTHR30313:SF2">
    <property type="entry name" value="DNA PRIMASE"/>
    <property type="match status" value="1"/>
</dbReference>
<keyword evidence="5 12" id="KW-0235">DNA replication</keyword>
<feature type="zinc finger region" description="CHC2-type" evidence="12 14">
    <location>
        <begin position="43"/>
        <end position="67"/>
    </location>
</feature>
<dbReference type="InterPro" id="IPR002694">
    <property type="entry name" value="Znf_CHC2"/>
</dbReference>
<dbReference type="HAMAP" id="MF_00974">
    <property type="entry name" value="DNA_primase_DnaG"/>
    <property type="match status" value="1"/>
</dbReference>
<comment type="catalytic activity">
    <reaction evidence="12">
        <text>ssDNA + n NTP = ssDNA/pppN(pN)n-1 hybrid + (n-1) diphosphate.</text>
        <dbReference type="EC" id="2.7.7.101"/>
    </reaction>
</comment>
<evidence type="ECO:0000256" key="15">
    <source>
        <dbReference type="SAM" id="MobiDB-lite"/>
    </source>
</evidence>
<dbReference type="SUPFAM" id="SSF57783">
    <property type="entry name" value="Zinc beta-ribbon"/>
    <property type="match status" value="1"/>
</dbReference>
<keyword evidence="8 12" id="KW-0862">Zinc</keyword>
<comment type="subunit">
    <text evidence="12">Monomer. Interacts with DnaB.</text>
</comment>
<dbReference type="EC" id="2.7.7.101" evidence="12"/>
<keyword evidence="2 12" id="KW-0639">Primosome</keyword>
<dbReference type="GO" id="GO:0008270">
    <property type="term" value="F:zinc ion binding"/>
    <property type="evidence" value="ECO:0007669"/>
    <property type="project" value="UniProtKB-UniRule"/>
</dbReference>
<keyword evidence="18" id="KW-1185">Reference proteome</keyword>
<dbReference type="GO" id="GO:0005737">
    <property type="term" value="C:cytoplasm"/>
    <property type="evidence" value="ECO:0007669"/>
    <property type="project" value="TreeGrafter"/>
</dbReference>
<evidence type="ECO:0000256" key="5">
    <source>
        <dbReference type="ARBA" id="ARBA00022705"/>
    </source>
</evidence>
<dbReference type="SMART" id="SM00493">
    <property type="entry name" value="TOPRIM"/>
    <property type="match status" value="1"/>
</dbReference>
<evidence type="ECO:0000256" key="11">
    <source>
        <dbReference type="ARBA" id="ARBA00023163"/>
    </source>
</evidence>
<keyword evidence="11 12" id="KW-0804">Transcription</keyword>
<evidence type="ECO:0000256" key="7">
    <source>
        <dbReference type="ARBA" id="ARBA00022771"/>
    </source>
</evidence>
<dbReference type="SMART" id="SM00400">
    <property type="entry name" value="ZnF_CHCC"/>
    <property type="match status" value="1"/>
</dbReference>
<dbReference type="RefSeq" id="WP_084408202.1">
    <property type="nucleotide sequence ID" value="NZ_FWXR01000001.1"/>
</dbReference>
<evidence type="ECO:0000313" key="17">
    <source>
        <dbReference type="EMBL" id="SMC35601.1"/>
    </source>
</evidence>
<feature type="domain" description="Toprim" evidence="16">
    <location>
        <begin position="262"/>
        <end position="344"/>
    </location>
</feature>
<reference evidence="17 18" key="1">
    <citation type="submission" date="2017-04" db="EMBL/GenBank/DDBJ databases">
        <authorList>
            <person name="Afonso C.L."/>
            <person name="Miller P.J."/>
            <person name="Scott M.A."/>
            <person name="Spackman E."/>
            <person name="Goraichik I."/>
            <person name="Dimitrov K.M."/>
            <person name="Suarez D.L."/>
            <person name="Swayne D.E."/>
        </authorList>
    </citation>
    <scope>NUCLEOTIDE SEQUENCE [LARGE SCALE GENOMIC DNA]</scope>
    <source>
        <strain evidence="17 18">CGMCC 1.10972</strain>
    </source>
</reference>
<dbReference type="PIRSF" id="PIRSF002811">
    <property type="entry name" value="DnaG"/>
    <property type="match status" value="1"/>
</dbReference>
<dbReference type="FunFam" id="3.40.1360.10:FF:000002">
    <property type="entry name" value="DNA primase"/>
    <property type="match status" value="1"/>
</dbReference>
<dbReference type="InterPro" id="IPR036977">
    <property type="entry name" value="DNA_primase_Znf_CHC2"/>
</dbReference>
<dbReference type="GO" id="GO:0000428">
    <property type="term" value="C:DNA-directed RNA polymerase complex"/>
    <property type="evidence" value="ECO:0007669"/>
    <property type="project" value="UniProtKB-KW"/>
</dbReference>
<dbReference type="Gene3D" id="3.90.580.10">
    <property type="entry name" value="Zinc finger, CHC2-type domain"/>
    <property type="match status" value="1"/>
</dbReference>
<dbReference type="GO" id="GO:0003899">
    <property type="term" value="F:DNA-directed RNA polymerase activity"/>
    <property type="evidence" value="ECO:0007669"/>
    <property type="project" value="UniProtKB-UniRule"/>
</dbReference>
<dbReference type="STRING" id="937218.SAMN06297251_101321"/>
<protein>
    <recommendedName>
        <fullName evidence="12 13">DNA primase</fullName>
        <ecNumber evidence="12">2.7.7.101</ecNumber>
    </recommendedName>
</protein>
<evidence type="ECO:0000256" key="8">
    <source>
        <dbReference type="ARBA" id="ARBA00022833"/>
    </source>
</evidence>
<evidence type="ECO:0000256" key="1">
    <source>
        <dbReference type="ARBA" id="ARBA00022478"/>
    </source>
</evidence>
<evidence type="ECO:0000313" key="18">
    <source>
        <dbReference type="Proteomes" id="UP000192656"/>
    </source>
</evidence>
<dbReference type="Pfam" id="PF13662">
    <property type="entry name" value="Toprim_4"/>
    <property type="match status" value="1"/>
</dbReference>
<dbReference type="Pfam" id="PF08275">
    <property type="entry name" value="DNAG_N"/>
    <property type="match status" value="1"/>
</dbReference>
<dbReference type="InterPro" id="IPR019475">
    <property type="entry name" value="DNA_primase_DnaB-bd"/>
</dbReference>
<keyword evidence="10 12" id="KW-0238">DNA-binding</keyword>
<dbReference type="SUPFAM" id="SSF56731">
    <property type="entry name" value="DNA primase core"/>
    <property type="match status" value="1"/>
</dbReference>
<proteinExistence type="inferred from homology"/>
<keyword evidence="7 12" id="KW-0863">Zinc-finger</keyword>
<dbReference type="GO" id="GO:0006269">
    <property type="term" value="P:DNA replication, synthesis of primer"/>
    <property type="evidence" value="ECO:0007669"/>
    <property type="project" value="UniProtKB-UniRule"/>
</dbReference>
<evidence type="ECO:0000256" key="14">
    <source>
        <dbReference type="PIRSR" id="PIRSR002811-1"/>
    </source>
</evidence>
<dbReference type="EMBL" id="FWXR01000001">
    <property type="protein sequence ID" value="SMC35601.1"/>
    <property type="molecule type" value="Genomic_DNA"/>
</dbReference>
<gene>
    <name evidence="12" type="primary">dnaG</name>
    <name evidence="17" type="ORF">SAMN06297251_101321</name>
</gene>
<accession>A0A1W1YIG1</accession>
<evidence type="ECO:0000256" key="13">
    <source>
        <dbReference type="PIRNR" id="PIRNR002811"/>
    </source>
</evidence>
<keyword evidence="6 12" id="KW-0479">Metal-binding</keyword>
<comment type="domain">
    <text evidence="12">Contains an N-terminal zinc-binding domain, a central core domain that contains the primase activity, and a C-terminal DnaB-binding domain.</text>
</comment>
<dbReference type="OrthoDB" id="9803773at2"/>
<evidence type="ECO:0000256" key="2">
    <source>
        <dbReference type="ARBA" id="ARBA00022515"/>
    </source>
</evidence>
<dbReference type="PANTHER" id="PTHR30313">
    <property type="entry name" value="DNA PRIMASE"/>
    <property type="match status" value="1"/>
</dbReference>
<name>A0A1W1YIG1_9HYPH</name>
<dbReference type="InterPro" id="IPR006295">
    <property type="entry name" value="DNA_primase_DnaG"/>
</dbReference>
<keyword evidence="1 12" id="KW-0240">DNA-directed RNA polymerase</keyword>
<dbReference type="Proteomes" id="UP000192656">
    <property type="component" value="Unassembled WGS sequence"/>
</dbReference>
<dbReference type="AlphaFoldDB" id="A0A1W1YIG1"/>
<dbReference type="CDD" id="cd03364">
    <property type="entry name" value="TOPRIM_DnaG_primases"/>
    <property type="match status" value="1"/>
</dbReference>
<evidence type="ECO:0000256" key="3">
    <source>
        <dbReference type="ARBA" id="ARBA00022679"/>
    </source>
</evidence>